<keyword evidence="3" id="KW-0808">Transferase</keyword>
<dbReference type="SMART" id="SM00827">
    <property type="entry name" value="PKS_AT"/>
    <property type="match status" value="1"/>
</dbReference>
<dbReference type="SMART" id="SM00825">
    <property type="entry name" value="PKS_KS"/>
    <property type="match status" value="1"/>
</dbReference>
<dbReference type="Gene3D" id="3.40.50.720">
    <property type="entry name" value="NAD(P)-binding Rossmann-like Domain"/>
    <property type="match status" value="1"/>
</dbReference>
<dbReference type="SUPFAM" id="SSF51735">
    <property type="entry name" value="NAD(P)-binding Rossmann-fold domains"/>
    <property type="match status" value="2"/>
</dbReference>
<dbReference type="InterPro" id="IPR014030">
    <property type="entry name" value="Ketoacyl_synth_N"/>
</dbReference>
<dbReference type="SUPFAM" id="SSF53901">
    <property type="entry name" value="Thiolase-like"/>
    <property type="match status" value="1"/>
</dbReference>
<dbReference type="Pfam" id="PF02801">
    <property type="entry name" value="Ketoacyl-synt_C"/>
    <property type="match status" value="1"/>
</dbReference>
<name>A0ABZ2LS48_9BACT</name>
<dbReference type="Gene3D" id="3.40.47.10">
    <property type="match status" value="1"/>
</dbReference>
<evidence type="ECO:0000313" key="6">
    <source>
        <dbReference type="EMBL" id="WXB13565.1"/>
    </source>
</evidence>
<dbReference type="Proteomes" id="UP001370348">
    <property type="component" value="Chromosome"/>
</dbReference>
<evidence type="ECO:0000256" key="2">
    <source>
        <dbReference type="ARBA" id="ARBA00022553"/>
    </source>
</evidence>
<dbReference type="InterPro" id="IPR014043">
    <property type="entry name" value="Acyl_transferase_dom"/>
</dbReference>
<accession>A0ABZ2LS48</accession>
<keyword evidence="7" id="KW-1185">Reference proteome</keyword>
<dbReference type="CDD" id="cd00833">
    <property type="entry name" value="PKS"/>
    <property type="match status" value="1"/>
</dbReference>
<dbReference type="InterPro" id="IPR006162">
    <property type="entry name" value="Ppantetheine_attach_site"/>
</dbReference>
<dbReference type="SMART" id="SM00822">
    <property type="entry name" value="PKS_KR"/>
    <property type="match status" value="1"/>
</dbReference>
<evidence type="ECO:0000256" key="1">
    <source>
        <dbReference type="ARBA" id="ARBA00022450"/>
    </source>
</evidence>
<dbReference type="Pfam" id="PF22621">
    <property type="entry name" value="CurL-like_PKS_C"/>
    <property type="match status" value="1"/>
</dbReference>
<dbReference type="PANTHER" id="PTHR43775:SF51">
    <property type="entry name" value="INACTIVE PHENOLPHTHIOCEROL SYNTHESIS POLYKETIDE SYNTHASE TYPE I PKS1-RELATED"/>
    <property type="match status" value="1"/>
</dbReference>
<evidence type="ECO:0000256" key="3">
    <source>
        <dbReference type="ARBA" id="ARBA00022679"/>
    </source>
</evidence>
<dbReference type="InterPro" id="IPR036291">
    <property type="entry name" value="NAD(P)-bd_dom_sf"/>
</dbReference>
<dbReference type="SUPFAM" id="SSF47336">
    <property type="entry name" value="ACP-like"/>
    <property type="match status" value="1"/>
</dbReference>
<dbReference type="InterPro" id="IPR013968">
    <property type="entry name" value="PKS_KR"/>
</dbReference>
<feature type="domain" description="Carrier" evidence="4">
    <location>
        <begin position="1422"/>
        <end position="1497"/>
    </location>
</feature>
<dbReference type="Pfam" id="PF00109">
    <property type="entry name" value="ketoacyl-synt"/>
    <property type="match status" value="1"/>
</dbReference>
<gene>
    <name evidence="6" type="ORF">LZC94_37720</name>
</gene>
<dbReference type="InterPro" id="IPR016035">
    <property type="entry name" value="Acyl_Trfase/lysoPLipase"/>
</dbReference>
<proteinExistence type="predicted"/>
<dbReference type="Gene3D" id="1.10.1200.10">
    <property type="entry name" value="ACP-like"/>
    <property type="match status" value="1"/>
</dbReference>
<reference evidence="6 7" key="1">
    <citation type="submission" date="2021-12" db="EMBL/GenBank/DDBJ databases">
        <title>Discovery of the Pendulisporaceae a myxobacterial family with distinct sporulation behavior and unique specialized metabolism.</title>
        <authorList>
            <person name="Garcia R."/>
            <person name="Popoff A."/>
            <person name="Bader C.D."/>
            <person name="Loehr J."/>
            <person name="Walesch S."/>
            <person name="Walt C."/>
            <person name="Boldt J."/>
            <person name="Bunk B."/>
            <person name="Haeckl F.J.F.P.J."/>
            <person name="Gunesch A.P."/>
            <person name="Birkelbach J."/>
            <person name="Nuebel U."/>
            <person name="Pietschmann T."/>
            <person name="Bach T."/>
            <person name="Mueller R."/>
        </authorList>
    </citation>
    <scope>NUCLEOTIDE SEQUENCE [LARGE SCALE GENOMIC DNA]</scope>
    <source>
        <strain evidence="6 7">MSr11954</strain>
    </source>
</reference>
<evidence type="ECO:0000313" key="7">
    <source>
        <dbReference type="Proteomes" id="UP001370348"/>
    </source>
</evidence>
<dbReference type="PROSITE" id="PS52004">
    <property type="entry name" value="KS3_2"/>
    <property type="match status" value="1"/>
</dbReference>
<dbReference type="InterPro" id="IPR016039">
    <property type="entry name" value="Thiolase-like"/>
</dbReference>
<dbReference type="InterPro" id="IPR050091">
    <property type="entry name" value="PKS_NRPS_Biosynth_Enz"/>
</dbReference>
<dbReference type="SUPFAM" id="SSF52151">
    <property type="entry name" value="FabD/lysophospholipase-like"/>
    <property type="match status" value="1"/>
</dbReference>
<dbReference type="PROSITE" id="PS00012">
    <property type="entry name" value="PHOSPHOPANTETHEINE"/>
    <property type="match status" value="1"/>
</dbReference>
<dbReference type="InterPro" id="IPR036736">
    <property type="entry name" value="ACP-like_sf"/>
</dbReference>
<dbReference type="InterPro" id="IPR001227">
    <property type="entry name" value="Ac_transferase_dom_sf"/>
</dbReference>
<organism evidence="6 7">
    <name type="scientific">Pendulispora albinea</name>
    <dbReference type="NCBI Taxonomy" id="2741071"/>
    <lineage>
        <taxon>Bacteria</taxon>
        <taxon>Pseudomonadati</taxon>
        <taxon>Myxococcota</taxon>
        <taxon>Myxococcia</taxon>
        <taxon>Myxococcales</taxon>
        <taxon>Sorangiineae</taxon>
        <taxon>Pendulisporaceae</taxon>
        <taxon>Pendulispora</taxon>
    </lineage>
</organism>
<evidence type="ECO:0000259" key="4">
    <source>
        <dbReference type="PROSITE" id="PS50075"/>
    </source>
</evidence>
<dbReference type="PANTHER" id="PTHR43775">
    <property type="entry name" value="FATTY ACID SYNTHASE"/>
    <property type="match status" value="1"/>
</dbReference>
<dbReference type="InterPro" id="IPR016036">
    <property type="entry name" value="Malonyl_transacylase_ACP-bd"/>
</dbReference>
<keyword evidence="1" id="KW-0596">Phosphopantetheine</keyword>
<dbReference type="CDD" id="cd08955">
    <property type="entry name" value="KR_2_FAS_SDR_x"/>
    <property type="match status" value="1"/>
</dbReference>
<keyword evidence="2" id="KW-0597">Phosphoprotein</keyword>
<feature type="domain" description="Ketosynthase family 3 (KS3)" evidence="5">
    <location>
        <begin position="7"/>
        <end position="436"/>
    </location>
</feature>
<dbReference type="EMBL" id="CP089984">
    <property type="protein sequence ID" value="WXB13565.1"/>
    <property type="molecule type" value="Genomic_DNA"/>
</dbReference>
<dbReference type="Gene3D" id="3.40.366.10">
    <property type="entry name" value="Malonyl-Coenzyme A Acyl Carrier Protein, domain 2"/>
    <property type="match status" value="1"/>
</dbReference>
<protein>
    <submittedName>
        <fullName evidence="6">Type I polyketide synthase</fullName>
    </submittedName>
</protein>
<evidence type="ECO:0000259" key="5">
    <source>
        <dbReference type="PROSITE" id="PS52004"/>
    </source>
</evidence>
<dbReference type="Pfam" id="PF00550">
    <property type="entry name" value="PP-binding"/>
    <property type="match status" value="1"/>
</dbReference>
<dbReference type="PROSITE" id="PS00606">
    <property type="entry name" value="KS3_1"/>
    <property type="match status" value="1"/>
</dbReference>
<sequence length="1539" mass="162505">MAASEGLDGIALIGMACRFPGAGNVEAFWRNLAAGVESIAFYTPEELEALGADPDRAGDPAYVRASSTIEGTDLFDAEFFGYAPREAALMDPQHRLFLECAWEALETAGYNPRAYPGRIGLYAGTAPSSYLAFAHLLGNLSDGVLQKFIANGTDFLSTRVSYKLHLRGPSLTLHTACSTSLVAIHLACQSLLLGESDMALAGGVSVKLSEVPGYFYQEGGIASPDGHCRAFDTKAQGTILGNGLGVVVLKRLEDAVRDRDVVHAVIKGSAVNNDGAAKVGFTAPSVDGQTLAIEEALAMAGVSPATVGYVEAHGTATALGDPIEIAALTQAFESASLEDGPLRARSCAIGSVKTNIGHLDAAAGVASFIKAALALERGAIPPSLHFETPNPEIDFARGPFYVPTSLTRWERGEAPRRAGVSAFGFGGTNAHVVLEEAPVLPAEAPGLEPPLHLLVLSARTEVALAEQAARYADHLEANPSLSMADVAYTAAVGREHFAHRLALTARSVSEASAKLRALDAARAGGVQRGAVASSARPRVAFLFTGQGSQYVGMGRSLYETQPAFRAVLDRCDAVAERLLGRRLTDVLWPASTEDATLLDETLYAQPALYALEVALAAMWRSFGVVPDVVMGHSAGELAAAHVAGVFELEAGLELMVARGRAMQALTGGAMVTVEAPGARVEEAIGRDDVVIAALNAPNETVISGPQRMVDTVVARLEAAGVRTRPLAARAFHSPLVDPLLGELERMARSVSFEAPKVTMVSSVTGRPFEPGGWSPDYFARQAREPVRFAAGVETLREGGAAIFVEVGPQPALLALGRQCWPEGGVWLPSLRKGKDGWQTVLGSLGALYVRGHEVGWERAFGDGPRRRVVLPTYPFQRKRHWLDGAERHMPSSPRAEVPRQDAGARRDAGEVYEVAWRSRGDGVGPVARADAPRTWLVLAGPRTRAFAGALVAAFAEQGQRARVASDDDVEAGLRGDTAPVPSRGVVSLWALEEDDGSDPARAPMAARRTTARVLRLVQGLVRASGAASSGDARLWLVTRGARATGAGAAPAWGQAALWGLGRGIALEHAELWGGLVDLDGTPAQPEHEAAALARALLRAGERAIAIRHAGAGGARAAFDVLVPRLVPARAPRTLPWGPRAGATYLVTGGFGALGLRVARALVARGARYVALLGRSGPGEEGTRAVRELEASGARVLALRADVSKAADVAQAMAVLARAMPELRGIVHTAGVLEDGALATQDERRFERVLAPKVEGAWNLHLATQASALDFFVLFSSAASALGSAGQGNYAAANACLDALAELRRAGGQPALSVQWGPWGDSGMTAKMKVRELQRWKTGGVGILAPDHAVDLLMRLLHGESERAPVVGVFPFEWPRFKATFGDAGGLLAELGDAPNGAPSQDRAPEPRLRDRLDRLSMDERQRQLIARLQEKVVSILGLDPAEPPDPDQGFFAMGMDSLLALDLGNWLQVELRRKLSVAYIFSYPSLSALSSQLLKDLYEPELAPRTSPAADEAARGELSEDELASMLDEQLASVLAEGI</sequence>
<dbReference type="Pfam" id="PF00698">
    <property type="entry name" value="Acyl_transf_1"/>
    <property type="match status" value="1"/>
</dbReference>
<dbReference type="Pfam" id="PF08659">
    <property type="entry name" value="KR"/>
    <property type="match status" value="1"/>
</dbReference>
<dbReference type="InterPro" id="IPR009081">
    <property type="entry name" value="PP-bd_ACP"/>
</dbReference>
<dbReference type="InterPro" id="IPR020841">
    <property type="entry name" value="PKS_Beta-ketoAc_synthase_dom"/>
</dbReference>
<dbReference type="RefSeq" id="WP_394823180.1">
    <property type="nucleotide sequence ID" value="NZ_CP089984.1"/>
</dbReference>
<dbReference type="PROSITE" id="PS50075">
    <property type="entry name" value="CARRIER"/>
    <property type="match status" value="1"/>
</dbReference>
<dbReference type="InterPro" id="IPR018201">
    <property type="entry name" value="Ketoacyl_synth_AS"/>
</dbReference>
<dbReference type="SUPFAM" id="SSF55048">
    <property type="entry name" value="Probable ACP-binding domain of malonyl-CoA ACP transacylase"/>
    <property type="match status" value="1"/>
</dbReference>
<dbReference type="SMART" id="SM00823">
    <property type="entry name" value="PKS_PP"/>
    <property type="match status" value="1"/>
</dbReference>
<dbReference type="InterPro" id="IPR020806">
    <property type="entry name" value="PKS_PP-bd"/>
</dbReference>
<dbReference type="Gene3D" id="3.30.70.3290">
    <property type="match status" value="1"/>
</dbReference>
<dbReference type="InterPro" id="IPR014031">
    <property type="entry name" value="Ketoacyl_synth_C"/>
</dbReference>
<dbReference type="InterPro" id="IPR057326">
    <property type="entry name" value="KR_dom"/>
</dbReference>